<feature type="domain" description="EfeO-type cupredoxin-like" evidence="4">
    <location>
        <begin position="27"/>
        <end position="141"/>
    </location>
</feature>
<evidence type="ECO:0000313" key="6">
    <source>
        <dbReference type="EMBL" id="EZP82812.1"/>
    </source>
</evidence>
<evidence type="ECO:0000313" key="5">
    <source>
        <dbReference type="EMBL" id="AOR78998.1"/>
    </source>
</evidence>
<keyword evidence="1" id="KW-0479">Metal-binding</keyword>
<feature type="signal peptide" evidence="3">
    <location>
        <begin position="1"/>
        <end position="24"/>
    </location>
</feature>
<evidence type="ECO:0000259" key="4">
    <source>
        <dbReference type="Pfam" id="PF13473"/>
    </source>
</evidence>
<reference evidence="5" key="2">
    <citation type="submission" date="2016-08" db="EMBL/GenBank/DDBJ databases">
        <authorList>
            <person name="Seilhamer J.J."/>
        </authorList>
    </citation>
    <scope>NUCLEOTIDE SEQUENCE [LARGE SCALE GENOMIC DNA]</scope>
    <source>
        <strain evidence="5">SA1</strain>
        <plasmid evidence="5">pSA1</plasmid>
    </source>
</reference>
<dbReference type="InterPro" id="IPR050845">
    <property type="entry name" value="Cu-binding_ET"/>
</dbReference>
<dbReference type="Gene3D" id="2.60.40.420">
    <property type="entry name" value="Cupredoxins - blue copper proteins"/>
    <property type="match status" value="1"/>
</dbReference>
<dbReference type="KEGG" id="nre:BES08_19050"/>
<dbReference type="Proteomes" id="UP000094626">
    <property type="component" value="Plasmid pSA1"/>
</dbReference>
<dbReference type="PANTHER" id="PTHR38439">
    <property type="entry name" value="AURACYANIN-B"/>
    <property type="match status" value="1"/>
</dbReference>
<evidence type="ECO:0000313" key="7">
    <source>
        <dbReference type="Proteomes" id="UP000024329"/>
    </source>
</evidence>
<organism evidence="6 7">
    <name type="scientific">Novosphingobium resinovorum</name>
    <dbReference type="NCBI Taxonomy" id="158500"/>
    <lineage>
        <taxon>Bacteria</taxon>
        <taxon>Pseudomonadati</taxon>
        <taxon>Pseudomonadota</taxon>
        <taxon>Alphaproteobacteria</taxon>
        <taxon>Sphingomonadales</taxon>
        <taxon>Sphingomonadaceae</taxon>
        <taxon>Novosphingobium</taxon>
    </lineage>
</organism>
<protein>
    <submittedName>
        <fullName evidence="6">Blue (Type 1) copper domain-containing protein</fullName>
    </submittedName>
    <submittedName>
        <fullName evidence="5">Copper-binding protein</fullName>
    </submittedName>
</protein>
<keyword evidence="8" id="KW-1185">Reference proteome</keyword>
<evidence type="ECO:0000256" key="3">
    <source>
        <dbReference type="SAM" id="SignalP"/>
    </source>
</evidence>
<geneLocation type="plasmid" evidence="5 8">
    <name>pSA1</name>
</geneLocation>
<dbReference type="EMBL" id="CP017076">
    <property type="protein sequence ID" value="AOR78998.1"/>
    <property type="molecule type" value="Genomic_DNA"/>
</dbReference>
<dbReference type="RefSeq" id="WP_008831590.1">
    <property type="nucleotide sequence ID" value="NZ_CP017076.1"/>
</dbReference>
<gene>
    <name evidence="5" type="ORF">BES08_19050</name>
    <name evidence="6" type="ORF">BV97_01736</name>
</gene>
<reference evidence="6 7" key="1">
    <citation type="submission" date="2014-03" db="EMBL/GenBank/DDBJ databases">
        <title>Whole genome sequence of Novosphingobium resinovorum KF1.</title>
        <authorList>
            <person name="Gan H.M."/>
            <person name="Gan H.Y."/>
            <person name="Chew T.H."/>
            <person name="Savka M.A."/>
        </authorList>
    </citation>
    <scope>NUCLEOTIDE SEQUENCE [LARGE SCALE GENOMIC DNA]</scope>
    <source>
        <strain evidence="6 7">KF1</strain>
    </source>
</reference>
<dbReference type="eggNOG" id="COG3794">
    <property type="taxonomic scope" value="Bacteria"/>
</dbReference>
<accession>A0A031K2L9</accession>
<dbReference type="InterPro" id="IPR008972">
    <property type="entry name" value="Cupredoxin"/>
</dbReference>
<dbReference type="EMBL" id="JFYZ01000005">
    <property type="protein sequence ID" value="EZP82812.1"/>
    <property type="molecule type" value="Genomic_DNA"/>
</dbReference>
<keyword evidence="2" id="KW-0186">Copper</keyword>
<evidence type="ECO:0000256" key="2">
    <source>
        <dbReference type="ARBA" id="ARBA00023008"/>
    </source>
</evidence>
<proteinExistence type="predicted"/>
<feature type="chain" id="PRO_5014496962" evidence="3">
    <location>
        <begin position="25"/>
        <end position="142"/>
    </location>
</feature>
<dbReference type="GO" id="GO:0046872">
    <property type="term" value="F:metal ion binding"/>
    <property type="evidence" value="ECO:0007669"/>
    <property type="project" value="UniProtKB-KW"/>
</dbReference>
<dbReference type="SUPFAM" id="SSF49503">
    <property type="entry name" value="Cupredoxins"/>
    <property type="match status" value="1"/>
</dbReference>
<reference evidence="8" key="3">
    <citation type="journal article" date="2017" name="J. Biotechnol.">
        <title>Complete genome sequence of Novosphingobium resinovorum SA1, a versatile xenobiotic-degrading bacterium capable of utilizing sulfanilic acid.</title>
        <authorList>
            <person name="Hegedus B."/>
            <person name="Kos P.B."/>
            <person name="Balint B."/>
            <person name="Maroti G."/>
            <person name="Gan H.M."/>
            <person name="Perei K."/>
            <person name="Rakhely G."/>
        </authorList>
    </citation>
    <scope>NUCLEOTIDE SEQUENCE [LARGE SCALE GENOMIC DNA]</scope>
    <source>
        <strain evidence="8">SA1</strain>
    </source>
</reference>
<keyword evidence="3" id="KW-0732">Signal</keyword>
<dbReference type="InterPro" id="IPR028096">
    <property type="entry name" value="EfeO_Cupredoxin"/>
</dbReference>
<name>A0A031K2L9_9SPHN</name>
<evidence type="ECO:0000313" key="8">
    <source>
        <dbReference type="Proteomes" id="UP000094626"/>
    </source>
</evidence>
<evidence type="ECO:0000256" key="1">
    <source>
        <dbReference type="ARBA" id="ARBA00022723"/>
    </source>
</evidence>
<keyword evidence="5" id="KW-0614">Plasmid</keyword>
<dbReference type="Proteomes" id="UP000024329">
    <property type="component" value="Unassembled WGS sequence"/>
</dbReference>
<dbReference type="AlphaFoldDB" id="A0A031K2L9"/>
<dbReference type="PANTHER" id="PTHR38439:SF3">
    <property type="entry name" value="COPPER-RESISTANT CUPROPROTEIN COPI"/>
    <property type="match status" value="1"/>
</dbReference>
<dbReference type="Pfam" id="PF13473">
    <property type="entry name" value="Cupredoxin_1"/>
    <property type="match status" value="1"/>
</dbReference>
<sequence length="142" mass="15049">MIAFRMTDVRLVAVAILMLAPLEAASQGGPPAADWSHAETLAVELSSFKFAPSTITMKQGQTYDLHLTNVSSGGHDFAAREFFAAAQVMDGDRARITGGKVSLDAGQSIDVHLVAPAAGSYKVRCTHLMHSTFGMTGEIVVQ</sequence>
<dbReference type="PATRIC" id="fig|158500.4.peg.1779"/>